<dbReference type="InterPro" id="IPR027417">
    <property type="entry name" value="P-loop_NTPase"/>
</dbReference>
<dbReference type="InterPro" id="IPR003136">
    <property type="entry name" value="Cytidylate_kin"/>
</dbReference>
<comment type="catalytic activity">
    <reaction evidence="7">
        <text>dCMP + ATP = dCDP + ADP</text>
        <dbReference type="Rhea" id="RHEA:25094"/>
        <dbReference type="ChEBI" id="CHEBI:30616"/>
        <dbReference type="ChEBI" id="CHEBI:57566"/>
        <dbReference type="ChEBI" id="CHEBI:58593"/>
        <dbReference type="ChEBI" id="CHEBI:456216"/>
        <dbReference type="EC" id="2.7.4.25"/>
    </reaction>
</comment>
<dbReference type="GO" id="GO:0005829">
    <property type="term" value="C:cytosol"/>
    <property type="evidence" value="ECO:0007669"/>
    <property type="project" value="TreeGrafter"/>
</dbReference>
<dbReference type="GO" id="GO:0036430">
    <property type="term" value="F:CMP kinase activity"/>
    <property type="evidence" value="ECO:0007669"/>
    <property type="project" value="RHEA"/>
</dbReference>
<dbReference type="NCBIfam" id="TIGR00017">
    <property type="entry name" value="cmk"/>
    <property type="match status" value="1"/>
</dbReference>
<reference evidence="10" key="1">
    <citation type="submission" date="2018-06" db="EMBL/GenBank/DDBJ databases">
        <authorList>
            <person name="Zhirakovskaya E."/>
        </authorList>
    </citation>
    <scope>NUCLEOTIDE SEQUENCE</scope>
</reference>
<dbReference type="GO" id="GO:0005524">
    <property type="term" value="F:ATP binding"/>
    <property type="evidence" value="ECO:0007669"/>
    <property type="project" value="UniProtKB-KW"/>
</dbReference>
<dbReference type="EMBL" id="UOGJ01000031">
    <property type="protein sequence ID" value="VAX35142.1"/>
    <property type="molecule type" value="Genomic_DNA"/>
</dbReference>
<dbReference type="EC" id="2.7.4.25" evidence="2"/>
<dbReference type="Pfam" id="PF02224">
    <property type="entry name" value="Cytidylate_kin"/>
    <property type="match status" value="1"/>
</dbReference>
<feature type="domain" description="Cytidylate kinase" evidence="9">
    <location>
        <begin position="5"/>
        <end position="216"/>
    </location>
</feature>
<evidence type="ECO:0000256" key="7">
    <source>
        <dbReference type="ARBA" id="ARBA00047615"/>
    </source>
</evidence>
<dbReference type="HAMAP" id="MF_00238">
    <property type="entry name" value="Cytidyl_kinase_type1"/>
    <property type="match status" value="1"/>
</dbReference>
<evidence type="ECO:0000256" key="8">
    <source>
        <dbReference type="ARBA" id="ARBA00048478"/>
    </source>
</evidence>
<evidence type="ECO:0000256" key="4">
    <source>
        <dbReference type="ARBA" id="ARBA00022741"/>
    </source>
</evidence>
<comment type="catalytic activity">
    <reaction evidence="8">
        <text>CMP + ATP = CDP + ADP</text>
        <dbReference type="Rhea" id="RHEA:11600"/>
        <dbReference type="ChEBI" id="CHEBI:30616"/>
        <dbReference type="ChEBI" id="CHEBI:58069"/>
        <dbReference type="ChEBI" id="CHEBI:60377"/>
        <dbReference type="ChEBI" id="CHEBI:456216"/>
        <dbReference type="EC" id="2.7.4.25"/>
    </reaction>
</comment>
<sequence>MSKVIAIDGPAGAGKSTVAKCVAKALGFSYLDTGAMYRALTFKAMRQKLNLENEDQLVDLARKTTIDLENYDAGVKVLLDGQDISEEIRTLEVTNNTFYIARAPRVREIMVAWQQKIGAKKDVVTEGRDVTTVVFPNATYKFYMDASVEERTERRFLELVKKGKKVDKEKLRQEIEDRDYKDFSRQTGPLKKAEDAIIIETTGLSIKQVVEKILKVV</sequence>
<evidence type="ECO:0000256" key="3">
    <source>
        <dbReference type="ARBA" id="ARBA00022679"/>
    </source>
</evidence>
<evidence type="ECO:0000313" key="10">
    <source>
        <dbReference type="EMBL" id="VAX35142.1"/>
    </source>
</evidence>
<evidence type="ECO:0000259" key="9">
    <source>
        <dbReference type="Pfam" id="PF02224"/>
    </source>
</evidence>
<keyword evidence="4" id="KW-0547">Nucleotide-binding</keyword>
<dbReference type="PANTHER" id="PTHR21299">
    <property type="entry name" value="CYTIDYLATE KINASE/PANTOATE-BETA-ALANINE LIGASE"/>
    <property type="match status" value="1"/>
</dbReference>
<gene>
    <name evidence="10" type="ORF">MNBD_UNCLBAC01-1802</name>
</gene>
<organism evidence="10">
    <name type="scientific">hydrothermal vent metagenome</name>
    <dbReference type="NCBI Taxonomy" id="652676"/>
    <lineage>
        <taxon>unclassified sequences</taxon>
        <taxon>metagenomes</taxon>
        <taxon>ecological metagenomes</taxon>
    </lineage>
</organism>
<dbReference type="CDD" id="cd02020">
    <property type="entry name" value="CMPK"/>
    <property type="match status" value="1"/>
</dbReference>
<evidence type="ECO:0000256" key="5">
    <source>
        <dbReference type="ARBA" id="ARBA00022777"/>
    </source>
</evidence>
<proteinExistence type="inferred from homology"/>
<accession>A0A3B1D335</accession>
<protein>
    <recommendedName>
        <fullName evidence="2">(d)CMP kinase</fullName>
        <ecNumber evidence="2">2.7.4.25</ecNumber>
    </recommendedName>
</protein>
<dbReference type="PANTHER" id="PTHR21299:SF2">
    <property type="entry name" value="CYTIDYLATE KINASE"/>
    <property type="match status" value="1"/>
</dbReference>
<dbReference type="InterPro" id="IPR011994">
    <property type="entry name" value="Cytidylate_kinase_dom"/>
</dbReference>
<keyword evidence="6" id="KW-0067">ATP-binding</keyword>
<name>A0A3B1D335_9ZZZZ</name>
<evidence type="ECO:0000256" key="1">
    <source>
        <dbReference type="ARBA" id="ARBA00009427"/>
    </source>
</evidence>
<dbReference type="GO" id="GO:0015949">
    <property type="term" value="P:nucleobase-containing small molecule interconversion"/>
    <property type="evidence" value="ECO:0007669"/>
    <property type="project" value="TreeGrafter"/>
</dbReference>
<comment type="similarity">
    <text evidence="1">Belongs to the cytidylate kinase family. Type 1 subfamily.</text>
</comment>
<dbReference type="GO" id="GO:0036431">
    <property type="term" value="F:dCMP kinase activity"/>
    <property type="evidence" value="ECO:0007669"/>
    <property type="project" value="InterPro"/>
</dbReference>
<dbReference type="SUPFAM" id="SSF52540">
    <property type="entry name" value="P-loop containing nucleoside triphosphate hydrolases"/>
    <property type="match status" value="1"/>
</dbReference>
<keyword evidence="5 10" id="KW-0418">Kinase</keyword>
<evidence type="ECO:0000256" key="6">
    <source>
        <dbReference type="ARBA" id="ARBA00022840"/>
    </source>
</evidence>
<dbReference type="Gene3D" id="3.40.50.300">
    <property type="entry name" value="P-loop containing nucleotide triphosphate hydrolases"/>
    <property type="match status" value="1"/>
</dbReference>
<dbReference type="AlphaFoldDB" id="A0A3B1D335"/>
<keyword evidence="3 10" id="KW-0808">Transferase</keyword>
<evidence type="ECO:0000256" key="2">
    <source>
        <dbReference type="ARBA" id="ARBA00012906"/>
    </source>
</evidence>